<keyword evidence="9" id="KW-1185">Reference proteome</keyword>
<dbReference type="FunFam" id="1.10.10.60:FF:000004">
    <property type="entry name" value="Meis2 homeobox isoform 2c"/>
    <property type="match status" value="1"/>
</dbReference>
<dbReference type="Pfam" id="PF05920">
    <property type="entry name" value="Homeobox_KN"/>
    <property type="match status" value="1"/>
</dbReference>
<dbReference type="InterPro" id="IPR009057">
    <property type="entry name" value="Homeodomain-like_sf"/>
</dbReference>
<evidence type="ECO:0000256" key="3">
    <source>
        <dbReference type="ARBA" id="ARBA00023125"/>
    </source>
</evidence>
<comment type="subcellular location">
    <subcellularLocation>
        <location evidence="1 6">Nucleus</location>
    </subcellularLocation>
</comment>
<feature type="compositionally biased region" description="Pro residues" evidence="7">
    <location>
        <begin position="54"/>
        <end position="64"/>
    </location>
</feature>
<evidence type="ECO:0000256" key="7">
    <source>
        <dbReference type="SAM" id="MobiDB-lite"/>
    </source>
</evidence>
<protein>
    <submittedName>
        <fullName evidence="10">Homeobox protein homothorax isoform X2</fullName>
    </submittedName>
</protein>
<dbReference type="GO" id="GO:0005634">
    <property type="term" value="C:nucleus"/>
    <property type="evidence" value="ECO:0007669"/>
    <property type="project" value="UniProtKB-SubCell"/>
</dbReference>
<sequence length="461" mass="49536">MAQPRYDDGGLHGSYLEGGGGGGGAGLYDPHGSARGVPGLHHSPHLGGMGPAHPQYPPPPPQPPQHVLAAAAAAAASAVPDVHKRDKDAIYGHPLFPLLALIFEKCELATCTPREPGVAGGDVCSSESFNEDIAVFSKQIRQEKPYYIADPEVDSLMVQAIQVLRFHLLELEKVHELCDNFCHRYISCLKGKMPIDLVIDDRESSKPPELGNGLDGGGPRSTADSTSHTDGASTPDVRPPSSSLSYPGAGGNDDARSPGSGGTPGPLSQQAPTSLDSSDPGKWCPRREWSSPPDAQRAANDARRLYSSVFLGSPGDASNASIGSGEGTGEEDDDSTGKKNQKKRGIFPKVATNILRAWLFQHLTHPYPSEDQKKQLAQDTGLTILQVNNWFINARRRIVQPMIDQSNRAGKTSPILSTESYTYTYNTEDAYNFMSPVPGMYHGYVYPAYHEGYTPGSYRST</sequence>
<evidence type="ECO:0000256" key="2">
    <source>
        <dbReference type="ARBA" id="ARBA00009661"/>
    </source>
</evidence>
<feature type="DNA-binding region" description="Homeobox" evidence="6">
    <location>
        <begin position="340"/>
        <end position="402"/>
    </location>
</feature>
<dbReference type="AlphaFoldDB" id="A0AAJ7S0J3"/>
<proteinExistence type="inferred from homology"/>
<dbReference type="InterPro" id="IPR032453">
    <property type="entry name" value="PKNOX/Meis_N"/>
</dbReference>
<dbReference type="GO" id="GO:0006355">
    <property type="term" value="P:regulation of DNA-templated transcription"/>
    <property type="evidence" value="ECO:0007669"/>
    <property type="project" value="InterPro"/>
</dbReference>
<name>A0AAJ7S0J3_9HYME</name>
<dbReference type="CDD" id="cd00086">
    <property type="entry name" value="homeodomain"/>
    <property type="match status" value="1"/>
</dbReference>
<reference evidence="10" key="1">
    <citation type="submission" date="2025-08" db="UniProtKB">
        <authorList>
            <consortium name="RefSeq"/>
        </authorList>
    </citation>
    <scope>IDENTIFICATION</scope>
    <source>
        <tissue evidence="10">Whole body</tissue>
    </source>
</reference>
<dbReference type="RefSeq" id="XP_026669210.1">
    <property type="nucleotide sequence ID" value="XM_026813409.1"/>
</dbReference>
<dbReference type="Proteomes" id="UP000694925">
    <property type="component" value="Unplaced"/>
</dbReference>
<evidence type="ECO:0000313" key="9">
    <source>
        <dbReference type="Proteomes" id="UP000694925"/>
    </source>
</evidence>
<comment type="similarity">
    <text evidence="2">Belongs to the TALE/MEIS homeobox family.</text>
</comment>
<keyword evidence="5 6" id="KW-0539">Nucleus</keyword>
<dbReference type="SUPFAM" id="SSF46689">
    <property type="entry name" value="Homeodomain-like"/>
    <property type="match status" value="1"/>
</dbReference>
<keyword evidence="4 6" id="KW-0371">Homeobox</keyword>
<dbReference type="GO" id="GO:0048663">
    <property type="term" value="P:neuron fate commitment"/>
    <property type="evidence" value="ECO:0007669"/>
    <property type="project" value="UniProtKB-ARBA"/>
</dbReference>
<evidence type="ECO:0000256" key="1">
    <source>
        <dbReference type="ARBA" id="ARBA00004123"/>
    </source>
</evidence>
<organism evidence="9 10">
    <name type="scientific">Ceratina calcarata</name>
    <dbReference type="NCBI Taxonomy" id="156304"/>
    <lineage>
        <taxon>Eukaryota</taxon>
        <taxon>Metazoa</taxon>
        <taxon>Ecdysozoa</taxon>
        <taxon>Arthropoda</taxon>
        <taxon>Hexapoda</taxon>
        <taxon>Insecta</taxon>
        <taxon>Pterygota</taxon>
        <taxon>Neoptera</taxon>
        <taxon>Endopterygota</taxon>
        <taxon>Hymenoptera</taxon>
        <taxon>Apocrita</taxon>
        <taxon>Aculeata</taxon>
        <taxon>Apoidea</taxon>
        <taxon>Anthophila</taxon>
        <taxon>Apidae</taxon>
        <taxon>Ceratina</taxon>
        <taxon>Zadontomerus</taxon>
    </lineage>
</organism>
<evidence type="ECO:0000259" key="8">
    <source>
        <dbReference type="PROSITE" id="PS50071"/>
    </source>
</evidence>
<dbReference type="PANTHER" id="PTHR11850">
    <property type="entry name" value="HOMEOBOX PROTEIN TRANSCRIPTION FACTORS"/>
    <property type="match status" value="1"/>
</dbReference>
<dbReference type="GO" id="GO:0000987">
    <property type="term" value="F:cis-regulatory region sequence-specific DNA binding"/>
    <property type="evidence" value="ECO:0007669"/>
    <property type="project" value="UniProtKB-ARBA"/>
</dbReference>
<dbReference type="GeneID" id="108624817"/>
<gene>
    <name evidence="10" type="primary">LOC108624817</name>
</gene>
<dbReference type="SMART" id="SM00389">
    <property type="entry name" value="HOX"/>
    <property type="match status" value="1"/>
</dbReference>
<evidence type="ECO:0000256" key="4">
    <source>
        <dbReference type="ARBA" id="ARBA00023155"/>
    </source>
</evidence>
<keyword evidence="3 6" id="KW-0238">DNA-binding</keyword>
<dbReference type="Gene3D" id="1.10.10.60">
    <property type="entry name" value="Homeodomain-like"/>
    <property type="match status" value="1"/>
</dbReference>
<evidence type="ECO:0000256" key="5">
    <source>
        <dbReference type="ARBA" id="ARBA00023242"/>
    </source>
</evidence>
<dbReference type="CTD" id="41273"/>
<feature type="region of interest" description="Disordered" evidence="7">
    <location>
        <begin position="202"/>
        <end position="345"/>
    </location>
</feature>
<accession>A0AAJ7S0J3</accession>
<evidence type="ECO:0000256" key="6">
    <source>
        <dbReference type="PROSITE-ProRule" id="PRU00108"/>
    </source>
</evidence>
<dbReference type="GO" id="GO:0001654">
    <property type="term" value="P:eye development"/>
    <property type="evidence" value="ECO:0007669"/>
    <property type="project" value="UniProtKB-ARBA"/>
</dbReference>
<feature type="domain" description="Homeobox" evidence="8">
    <location>
        <begin position="338"/>
        <end position="401"/>
    </location>
</feature>
<feature type="compositionally biased region" description="Polar residues" evidence="7">
    <location>
        <begin position="222"/>
        <end position="232"/>
    </location>
</feature>
<dbReference type="InterPro" id="IPR001356">
    <property type="entry name" value="HD"/>
</dbReference>
<evidence type="ECO:0000313" key="10">
    <source>
        <dbReference type="RefSeq" id="XP_026669210.1"/>
    </source>
</evidence>
<dbReference type="Pfam" id="PF16493">
    <property type="entry name" value="Meis_PKNOX_N"/>
    <property type="match status" value="1"/>
</dbReference>
<dbReference type="GO" id="GO:0048646">
    <property type="term" value="P:anatomical structure formation involved in morphogenesis"/>
    <property type="evidence" value="ECO:0007669"/>
    <property type="project" value="UniProtKB-ARBA"/>
</dbReference>
<feature type="region of interest" description="Disordered" evidence="7">
    <location>
        <begin position="26"/>
        <end position="66"/>
    </location>
</feature>
<dbReference type="PROSITE" id="PS50071">
    <property type="entry name" value="HOMEOBOX_2"/>
    <property type="match status" value="1"/>
</dbReference>
<dbReference type="GO" id="GO:0009887">
    <property type="term" value="P:animal organ morphogenesis"/>
    <property type="evidence" value="ECO:0007669"/>
    <property type="project" value="UniProtKB-ARBA"/>
</dbReference>
<dbReference type="InterPro" id="IPR008422">
    <property type="entry name" value="KN_HD"/>
</dbReference>
<dbReference type="InterPro" id="IPR050224">
    <property type="entry name" value="TALE_homeobox"/>
</dbReference>